<dbReference type="SUPFAM" id="SSF56784">
    <property type="entry name" value="HAD-like"/>
    <property type="match status" value="1"/>
</dbReference>
<dbReference type="NCBIfam" id="TIGR01509">
    <property type="entry name" value="HAD-SF-IA-v3"/>
    <property type="match status" value="1"/>
</dbReference>
<dbReference type="Pfam" id="PF00702">
    <property type="entry name" value="Hydrolase"/>
    <property type="match status" value="1"/>
</dbReference>
<dbReference type="SFLD" id="SFLDG01129">
    <property type="entry name" value="C1.5:_HAD__Beta-PGM__Phosphata"/>
    <property type="match status" value="1"/>
</dbReference>
<dbReference type="PRINTS" id="PR00413">
    <property type="entry name" value="HADHALOGNASE"/>
</dbReference>
<evidence type="ECO:0000313" key="2">
    <source>
        <dbReference type="Proteomes" id="UP000268658"/>
    </source>
</evidence>
<dbReference type="Proteomes" id="UP000268658">
    <property type="component" value="Chromosome"/>
</dbReference>
<dbReference type="InterPro" id="IPR006439">
    <property type="entry name" value="HAD-SF_hydro_IA"/>
</dbReference>
<sequence>MNNTCRTVGRVGQNRRVRISQPVIPPASSTPVRAVLLDADGVLQLIGTPWDEALTRGGGPAFAQAVIDGEADALAGRETLTDLLERVVETLGLDLRASDLLEMWHRATPDPLAWQLVGDLRSAGYTTVLATNQQWERRAWMREHLGYDGLCDIDGYSCTLGVAKPDAAYFHRLLELAGVGAGQALFVDDSATNIAGAQEVGLRTIHHPADAGGELLRREVVQALAQAAAPPRG</sequence>
<dbReference type="Gene3D" id="3.40.50.1000">
    <property type="entry name" value="HAD superfamily/HAD-like"/>
    <property type="match status" value="1"/>
</dbReference>
<dbReference type="InterPro" id="IPR023214">
    <property type="entry name" value="HAD_sf"/>
</dbReference>
<proteinExistence type="predicted"/>
<reference evidence="1 2" key="1">
    <citation type="submission" date="2018-12" db="EMBL/GenBank/DDBJ databases">
        <authorList>
            <consortium name="Pathogen Informatics"/>
        </authorList>
    </citation>
    <scope>NUCLEOTIDE SEQUENCE [LARGE SCALE GENOMIC DNA]</scope>
    <source>
        <strain evidence="1 2">NCTC10951</strain>
    </source>
</reference>
<protein>
    <submittedName>
        <fullName evidence="1">?-D-glucose-1-phosphatase</fullName>
    </submittedName>
</protein>
<evidence type="ECO:0000313" key="1">
    <source>
        <dbReference type="EMBL" id="VEI16472.1"/>
    </source>
</evidence>
<dbReference type="AlphaFoldDB" id="A0A448PLS4"/>
<name>A0A448PLS4_ACTVI</name>
<dbReference type="PANTHER" id="PTHR43611:SF3">
    <property type="entry name" value="FLAVIN MONONUCLEOTIDE HYDROLASE 1, CHLOROPLATIC"/>
    <property type="match status" value="1"/>
</dbReference>
<dbReference type="InterPro" id="IPR036412">
    <property type="entry name" value="HAD-like_sf"/>
</dbReference>
<gene>
    <name evidence="1" type="ORF">NCTC10951_01693</name>
</gene>
<dbReference type="SFLD" id="SFLDS00003">
    <property type="entry name" value="Haloacid_Dehalogenase"/>
    <property type="match status" value="1"/>
</dbReference>
<dbReference type="KEGG" id="avc:NCTC10951_01693"/>
<dbReference type="PANTHER" id="PTHR43611">
    <property type="entry name" value="ALPHA-D-GLUCOSE 1-PHOSPHATE PHOSPHATASE"/>
    <property type="match status" value="1"/>
</dbReference>
<accession>A0A448PLS4</accession>
<dbReference type="EMBL" id="LR134477">
    <property type="protein sequence ID" value="VEI16472.1"/>
    <property type="molecule type" value="Genomic_DNA"/>
</dbReference>
<organism evidence="1 2">
    <name type="scientific">Actinomyces viscosus</name>
    <dbReference type="NCBI Taxonomy" id="1656"/>
    <lineage>
        <taxon>Bacteria</taxon>
        <taxon>Bacillati</taxon>
        <taxon>Actinomycetota</taxon>
        <taxon>Actinomycetes</taxon>
        <taxon>Actinomycetales</taxon>
        <taxon>Actinomycetaceae</taxon>
        <taxon>Actinomyces</taxon>
    </lineage>
</organism>